<organism evidence="3 5">
    <name type="scientific">Coprococcus catus</name>
    <dbReference type="NCBI Taxonomy" id="116085"/>
    <lineage>
        <taxon>Bacteria</taxon>
        <taxon>Bacillati</taxon>
        <taxon>Bacillota</taxon>
        <taxon>Clostridia</taxon>
        <taxon>Lachnospirales</taxon>
        <taxon>Lachnospiraceae</taxon>
        <taxon>Coprococcus</taxon>
    </lineage>
</organism>
<dbReference type="AlphaFoldDB" id="A0A3E2XGQ9"/>
<keyword evidence="1" id="KW-0812">Transmembrane</keyword>
<name>A0A3E2XGQ9_9FIRM</name>
<evidence type="ECO:0000313" key="3">
    <source>
        <dbReference type="EMBL" id="RGC43243.1"/>
    </source>
</evidence>
<evidence type="ECO:0000313" key="4">
    <source>
        <dbReference type="Proteomes" id="UP000260773"/>
    </source>
</evidence>
<dbReference type="Proteomes" id="UP000260773">
    <property type="component" value="Unassembled WGS sequence"/>
</dbReference>
<keyword evidence="1" id="KW-0472">Membrane</keyword>
<dbReference type="EMBL" id="QVFD01000024">
    <property type="protein sequence ID" value="RGC43243.1"/>
    <property type="molecule type" value="Genomic_DNA"/>
</dbReference>
<gene>
    <name evidence="2" type="ORF">DW070_02065</name>
    <name evidence="3" type="ORF">DW747_15525</name>
</gene>
<dbReference type="RefSeq" id="WP_015512835.1">
    <property type="nucleotide sequence ID" value="NZ_JAJCNA010000008.1"/>
</dbReference>
<evidence type="ECO:0000256" key="1">
    <source>
        <dbReference type="SAM" id="Phobius"/>
    </source>
</evidence>
<reference evidence="4 5" key="1">
    <citation type="submission" date="2018-08" db="EMBL/GenBank/DDBJ databases">
        <title>A genome reference for cultivated species of the human gut microbiota.</title>
        <authorList>
            <person name="Zou Y."/>
            <person name="Xue W."/>
            <person name="Luo G."/>
        </authorList>
    </citation>
    <scope>NUCLEOTIDE SEQUENCE [LARGE SCALE GENOMIC DNA]</scope>
    <source>
        <strain evidence="2 4">AF45-17</strain>
        <strain evidence="3 5">AM28-39</strain>
    </source>
</reference>
<dbReference type="Proteomes" id="UP000261231">
    <property type="component" value="Unassembled WGS sequence"/>
</dbReference>
<proteinExistence type="predicted"/>
<evidence type="ECO:0000313" key="5">
    <source>
        <dbReference type="Proteomes" id="UP000261231"/>
    </source>
</evidence>
<feature type="transmembrane region" description="Helical" evidence="1">
    <location>
        <begin position="32"/>
        <end position="65"/>
    </location>
</feature>
<comment type="caution">
    <text evidence="3">The sequence shown here is derived from an EMBL/GenBank/DDBJ whole genome shotgun (WGS) entry which is preliminary data.</text>
</comment>
<accession>A0A3E2XGQ9</accession>
<keyword evidence="1" id="KW-1133">Transmembrane helix</keyword>
<dbReference type="EMBL" id="QVEP01000003">
    <property type="protein sequence ID" value="RGB81968.1"/>
    <property type="molecule type" value="Genomic_DNA"/>
</dbReference>
<protein>
    <submittedName>
        <fullName evidence="3">Uncharacterized protein</fullName>
    </submittedName>
</protein>
<keyword evidence="5" id="KW-1185">Reference proteome</keyword>
<sequence>MLMLTAVVSFLVLSFAAACRGDFSGFGMIAEGILYIAGILLMCWLFTQPVLLGILIVIGIVIAYASYRNKKEIE</sequence>
<evidence type="ECO:0000313" key="2">
    <source>
        <dbReference type="EMBL" id="RGB81968.1"/>
    </source>
</evidence>